<protein>
    <submittedName>
        <fullName evidence="2">Sulfurtransferase</fullName>
    </submittedName>
</protein>
<dbReference type="PANTHER" id="PTHR33531:SF7">
    <property type="entry name" value="HYPOTHETICAL MEMBRANE PROTEIN, CONSERVED"/>
    <property type="match status" value="1"/>
</dbReference>
<dbReference type="InterPro" id="IPR001763">
    <property type="entry name" value="Rhodanese-like_dom"/>
</dbReference>
<dbReference type="InterPro" id="IPR012347">
    <property type="entry name" value="Ferritin-like"/>
</dbReference>
<gene>
    <name evidence="2" type="ORF">TRIP_B320010</name>
</gene>
<dbReference type="GO" id="GO:0046872">
    <property type="term" value="F:metal ion binding"/>
    <property type="evidence" value="ECO:0007669"/>
    <property type="project" value="InterPro"/>
</dbReference>
<dbReference type="PANTHER" id="PTHR33531">
    <property type="entry name" value="RUBRERYTHRIN SUBFAMILY"/>
    <property type="match status" value="1"/>
</dbReference>
<keyword evidence="2" id="KW-0808">Transferase</keyword>
<sequence>MLKGKGFEQVYDMKGGIRAWKGVKARGPVELNMDMISGEESAAGMIGIAYGMEEGLARFYGRAVERTRDPEAAALLERLASFEEKHKQALVELYDEILPEKGGKEALRANADYRRVEGGFRLDDFLKENERVFASPGECLQLAMMVEAQALDLYLRFTDKVSDQKAQKVLFKTAEEEKGHLAAIGELLDRIVGE</sequence>
<dbReference type="CDD" id="cd01045">
    <property type="entry name" value="Ferritin_like_AB"/>
    <property type="match status" value="1"/>
</dbReference>
<organism evidence="2">
    <name type="scientific">Uncultured Desulfatiglans sp</name>
    <dbReference type="NCBI Taxonomy" id="1748965"/>
    <lineage>
        <taxon>Bacteria</taxon>
        <taxon>Pseudomonadati</taxon>
        <taxon>Thermodesulfobacteriota</taxon>
        <taxon>Desulfobacteria</taxon>
        <taxon>Desulfatiglandales</taxon>
        <taxon>Desulfatiglandaceae</taxon>
        <taxon>Desulfatiglans</taxon>
        <taxon>environmental samples</taxon>
    </lineage>
</organism>
<dbReference type="PROSITE" id="PS50206">
    <property type="entry name" value="RHODANESE_3"/>
    <property type="match status" value="1"/>
</dbReference>
<dbReference type="GO" id="GO:0016491">
    <property type="term" value="F:oxidoreductase activity"/>
    <property type="evidence" value="ECO:0007669"/>
    <property type="project" value="InterPro"/>
</dbReference>
<evidence type="ECO:0000259" key="1">
    <source>
        <dbReference type="PROSITE" id="PS50206"/>
    </source>
</evidence>
<dbReference type="SUPFAM" id="SSF47240">
    <property type="entry name" value="Ferritin-like"/>
    <property type="match status" value="1"/>
</dbReference>
<feature type="domain" description="Rhodanese" evidence="1">
    <location>
        <begin position="1"/>
        <end position="25"/>
    </location>
</feature>
<proteinExistence type="predicted"/>
<name>A0A653A818_UNCDX</name>
<reference evidence="2" key="1">
    <citation type="submission" date="2018-07" db="EMBL/GenBank/DDBJ databases">
        <authorList>
            <consortium name="Genoscope - CEA"/>
            <person name="William W."/>
        </authorList>
    </citation>
    <scope>NUCLEOTIDE SEQUENCE</scope>
    <source>
        <strain evidence="2">IK1</strain>
    </source>
</reference>
<evidence type="ECO:0000313" key="2">
    <source>
        <dbReference type="EMBL" id="VBB43792.1"/>
    </source>
</evidence>
<dbReference type="AlphaFoldDB" id="A0A653A818"/>
<dbReference type="InterPro" id="IPR003251">
    <property type="entry name" value="Rr_diiron-bd_dom"/>
</dbReference>
<dbReference type="EMBL" id="UPXX01000026">
    <property type="protein sequence ID" value="VBB43792.1"/>
    <property type="molecule type" value="Genomic_DNA"/>
</dbReference>
<dbReference type="Pfam" id="PF02915">
    <property type="entry name" value="Rubrerythrin"/>
    <property type="match status" value="1"/>
</dbReference>
<dbReference type="InterPro" id="IPR009078">
    <property type="entry name" value="Ferritin-like_SF"/>
</dbReference>
<dbReference type="GO" id="GO:0016740">
    <property type="term" value="F:transferase activity"/>
    <property type="evidence" value="ECO:0007669"/>
    <property type="project" value="UniProtKB-KW"/>
</dbReference>
<dbReference type="Gene3D" id="1.20.1260.10">
    <property type="match status" value="1"/>
</dbReference>
<accession>A0A653A818</accession>